<dbReference type="EMBL" id="JBITYG010000002">
    <property type="protein sequence ID" value="MFI9100988.1"/>
    <property type="molecule type" value="Genomic_DNA"/>
</dbReference>
<dbReference type="RefSeq" id="WP_399646878.1">
    <property type="nucleotide sequence ID" value="NZ_JBITYG010000002.1"/>
</dbReference>
<accession>A0ABW8C3H8</accession>
<dbReference type="Proteomes" id="UP001614394">
    <property type="component" value="Unassembled WGS sequence"/>
</dbReference>
<evidence type="ECO:0000313" key="3">
    <source>
        <dbReference type="EMBL" id="MFI9100988.1"/>
    </source>
</evidence>
<organism evidence="3 4">
    <name type="scientific">Streptomyces fildesensis</name>
    <dbReference type="NCBI Taxonomy" id="375757"/>
    <lineage>
        <taxon>Bacteria</taxon>
        <taxon>Bacillati</taxon>
        <taxon>Actinomycetota</taxon>
        <taxon>Actinomycetes</taxon>
        <taxon>Kitasatosporales</taxon>
        <taxon>Streptomycetaceae</taxon>
        <taxon>Streptomyces</taxon>
    </lineage>
</organism>
<keyword evidence="4" id="KW-1185">Reference proteome</keyword>
<dbReference type="InterPro" id="IPR006015">
    <property type="entry name" value="Universal_stress_UspA"/>
</dbReference>
<evidence type="ECO:0000259" key="2">
    <source>
        <dbReference type="Pfam" id="PF00582"/>
    </source>
</evidence>
<comment type="similarity">
    <text evidence="1">Belongs to the universal stress protein A family.</text>
</comment>
<dbReference type="Pfam" id="PF00582">
    <property type="entry name" value="Usp"/>
    <property type="match status" value="2"/>
</dbReference>
<gene>
    <name evidence="3" type="ORF">ACIGXA_10720</name>
</gene>
<reference evidence="3 4" key="1">
    <citation type="submission" date="2024-10" db="EMBL/GenBank/DDBJ databases">
        <title>The Natural Products Discovery Center: Release of the First 8490 Sequenced Strains for Exploring Actinobacteria Biosynthetic Diversity.</title>
        <authorList>
            <person name="Kalkreuter E."/>
            <person name="Kautsar S.A."/>
            <person name="Yang D."/>
            <person name="Bader C.D."/>
            <person name="Teijaro C.N."/>
            <person name="Fluegel L."/>
            <person name="Davis C.M."/>
            <person name="Simpson J.R."/>
            <person name="Lauterbach L."/>
            <person name="Steele A.D."/>
            <person name="Gui C."/>
            <person name="Meng S."/>
            <person name="Li G."/>
            <person name="Viehrig K."/>
            <person name="Ye F."/>
            <person name="Su P."/>
            <person name="Kiefer A.F."/>
            <person name="Nichols A."/>
            <person name="Cepeda A.J."/>
            <person name="Yan W."/>
            <person name="Fan B."/>
            <person name="Jiang Y."/>
            <person name="Adhikari A."/>
            <person name="Zheng C.-J."/>
            <person name="Schuster L."/>
            <person name="Cowan T.M."/>
            <person name="Smanski M.J."/>
            <person name="Chevrette M.G."/>
            <person name="De Carvalho L.P.S."/>
            <person name="Shen B."/>
        </authorList>
    </citation>
    <scope>NUCLEOTIDE SEQUENCE [LARGE SCALE GENOMIC DNA]</scope>
    <source>
        <strain evidence="3 4">NPDC053399</strain>
    </source>
</reference>
<dbReference type="PANTHER" id="PTHR46268">
    <property type="entry name" value="STRESS RESPONSE PROTEIN NHAX"/>
    <property type="match status" value="1"/>
</dbReference>
<dbReference type="InterPro" id="IPR014729">
    <property type="entry name" value="Rossmann-like_a/b/a_fold"/>
</dbReference>
<proteinExistence type="inferred from homology"/>
<protein>
    <submittedName>
        <fullName evidence="3">Universal stress protein</fullName>
    </submittedName>
</protein>
<sequence>MWGAGGCCRTSSPNSLLEVVLVSAPIAVGLDGSPESMAGARWAARDALRRNLPVRLVHVWNWHPHPGETSDGLEAQRHWAQRIPREAAAELARQYPALDIVIDQVGGQPAAVLPVVAEEAELLVLGSPRIKGISGFLIGSASLATVACAERPVVLVRAGESAEDEHQRDKAGLPSTDTAYRDVVLGLDLARPCDELLEFAFDAALQRPAGLRVIHCWKLPSAYKYRDATVGSTPESALAAQQAHALTEMLRPWRDKYPAVEVMAESVPGRPAEHLVTASADTSLLVVGRRSSHSPIGRHIGPITLAVLHHSSAPIAVVPHA</sequence>
<evidence type="ECO:0000313" key="4">
    <source>
        <dbReference type="Proteomes" id="UP001614394"/>
    </source>
</evidence>
<name>A0ABW8C3H8_9ACTN</name>
<dbReference type="PRINTS" id="PR01438">
    <property type="entry name" value="UNVRSLSTRESS"/>
</dbReference>
<feature type="domain" description="UspA" evidence="2">
    <location>
        <begin position="180"/>
        <end position="319"/>
    </location>
</feature>
<dbReference type="Gene3D" id="3.40.50.620">
    <property type="entry name" value="HUPs"/>
    <property type="match status" value="2"/>
</dbReference>
<comment type="caution">
    <text evidence="3">The sequence shown here is derived from an EMBL/GenBank/DDBJ whole genome shotgun (WGS) entry which is preliminary data.</text>
</comment>
<evidence type="ECO:0000256" key="1">
    <source>
        <dbReference type="ARBA" id="ARBA00008791"/>
    </source>
</evidence>
<feature type="domain" description="UspA" evidence="2">
    <location>
        <begin position="26"/>
        <end position="157"/>
    </location>
</feature>
<dbReference type="PANTHER" id="PTHR46268:SF6">
    <property type="entry name" value="UNIVERSAL STRESS PROTEIN UP12"/>
    <property type="match status" value="1"/>
</dbReference>
<dbReference type="SUPFAM" id="SSF52402">
    <property type="entry name" value="Adenine nucleotide alpha hydrolases-like"/>
    <property type="match status" value="2"/>
</dbReference>
<dbReference type="InterPro" id="IPR006016">
    <property type="entry name" value="UspA"/>
</dbReference>